<dbReference type="PANTHER" id="PTHR48081:SF13">
    <property type="entry name" value="ALPHA_BETA HYDROLASE"/>
    <property type="match status" value="1"/>
</dbReference>
<dbReference type="InterPro" id="IPR029058">
    <property type="entry name" value="AB_hydrolase_fold"/>
</dbReference>
<evidence type="ECO:0000256" key="2">
    <source>
        <dbReference type="SAM" id="Phobius"/>
    </source>
</evidence>
<dbReference type="EMBL" id="JABELX010000005">
    <property type="protein sequence ID" value="NNH71525.1"/>
    <property type="molecule type" value="Genomic_DNA"/>
</dbReference>
<dbReference type="AlphaFoldDB" id="A0A849C5C3"/>
<evidence type="ECO:0000313" key="5">
    <source>
        <dbReference type="Proteomes" id="UP000586827"/>
    </source>
</evidence>
<protein>
    <submittedName>
        <fullName evidence="4">Alpha/beta hydrolase</fullName>
    </submittedName>
</protein>
<sequence length="388" mass="41805">MIVRSVFAAAAAVIAVVLGLCTFVIARFQVPDPLLRLSVVVSNYGLYLIPFGLVGIGLAMLARLRAGRVVRAFGALTVLVCVVGIVAAFVPVVASWREAQRHGATLSIGDYLSGGSNTGKPDPRLAVGYHTIEGEELLLDVKLPISESAALRPAVVWVHGGGWTEGGREDAPKWHRWLNDKGYAVFSIDYRLSPPPRWDQAPGDVKCAVGWLKQHAADYLVDPSRVMLAGGSAGGNLALLGAYSDERVPASCPVTDTSVAAVVAFYPPTDLIAAVRDPLLLSESHELVRDFTGGTLEEVPDRYAAASPVHYVRPGLPPTLLIHGTRDHVVPYAQSVELIDRLDAVGVRNELLAIPYGEHAYDIAWGDWGTQISRKVFGDFLNRYFPVN</sequence>
<feature type="transmembrane region" description="Helical" evidence="2">
    <location>
        <begin position="73"/>
        <end position="96"/>
    </location>
</feature>
<dbReference type="PANTHER" id="PTHR48081">
    <property type="entry name" value="AB HYDROLASE SUPERFAMILY PROTEIN C4A8.06C"/>
    <property type="match status" value="1"/>
</dbReference>
<proteinExistence type="predicted"/>
<dbReference type="InterPro" id="IPR049492">
    <property type="entry name" value="BD-FAE-like_dom"/>
</dbReference>
<dbReference type="Pfam" id="PF20434">
    <property type="entry name" value="BD-FAE"/>
    <property type="match status" value="1"/>
</dbReference>
<dbReference type="GO" id="GO:0016787">
    <property type="term" value="F:hydrolase activity"/>
    <property type="evidence" value="ECO:0007669"/>
    <property type="project" value="UniProtKB-KW"/>
</dbReference>
<keyword evidence="2" id="KW-0472">Membrane</keyword>
<organism evidence="4 5">
    <name type="scientific">Nocardia uniformis</name>
    <dbReference type="NCBI Taxonomy" id="53432"/>
    <lineage>
        <taxon>Bacteria</taxon>
        <taxon>Bacillati</taxon>
        <taxon>Actinomycetota</taxon>
        <taxon>Actinomycetes</taxon>
        <taxon>Mycobacteriales</taxon>
        <taxon>Nocardiaceae</taxon>
        <taxon>Nocardia</taxon>
    </lineage>
</organism>
<comment type="caution">
    <text evidence="4">The sequence shown here is derived from an EMBL/GenBank/DDBJ whole genome shotgun (WGS) entry which is preliminary data.</text>
</comment>
<feature type="transmembrane region" description="Helical" evidence="2">
    <location>
        <begin position="42"/>
        <end position="61"/>
    </location>
</feature>
<reference evidence="4 5" key="1">
    <citation type="submission" date="2020-05" db="EMBL/GenBank/DDBJ databases">
        <title>MicrobeNet Type strains.</title>
        <authorList>
            <person name="Nicholson A.C."/>
        </authorList>
    </citation>
    <scope>NUCLEOTIDE SEQUENCE [LARGE SCALE GENOMIC DNA]</scope>
    <source>
        <strain evidence="4 5">JCM 3224</strain>
    </source>
</reference>
<keyword evidence="2" id="KW-0812">Transmembrane</keyword>
<accession>A0A849C5C3</accession>
<gene>
    <name evidence="4" type="ORF">HLB23_16910</name>
</gene>
<name>A0A849C5C3_9NOCA</name>
<dbReference type="Proteomes" id="UP000586827">
    <property type="component" value="Unassembled WGS sequence"/>
</dbReference>
<evidence type="ECO:0000259" key="3">
    <source>
        <dbReference type="Pfam" id="PF20434"/>
    </source>
</evidence>
<keyword evidence="5" id="KW-1185">Reference proteome</keyword>
<dbReference type="Gene3D" id="3.40.50.1820">
    <property type="entry name" value="alpha/beta hydrolase"/>
    <property type="match status" value="1"/>
</dbReference>
<evidence type="ECO:0000313" key="4">
    <source>
        <dbReference type="EMBL" id="NNH71525.1"/>
    </source>
</evidence>
<evidence type="ECO:0000256" key="1">
    <source>
        <dbReference type="ARBA" id="ARBA00022801"/>
    </source>
</evidence>
<dbReference type="InterPro" id="IPR050300">
    <property type="entry name" value="GDXG_lipolytic_enzyme"/>
</dbReference>
<dbReference type="SUPFAM" id="SSF53474">
    <property type="entry name" value="alpha/beta-Hydrolases"/>
    <property type="match status" value="1"/>
</dbReference>
<keyword evidence="1 4" id="KW-0378">Hydrolase</keyword>
<feature type="domain" description="BD-FAE-like" evidence="3">
    <location>
        <begin position="139"/>
        <end position="342"/>
    </location>
</feature>
<dbReference type="RefSeq" id="WP_067521512.1">
    <property type="nucleotide sequence ID" value="NZ_JABELX010000005.1"/>
</dbReference>
<keyword evidence="2" id="KW-1133">Transmembrane helix</keyword>